<dbReference type="GeneID" id="39864330"/>
<sequence length="155" mass="17019">MDWFITASIAAGTIVSLGFLLSALFALTDISHAQQVHDFILTQTIPVPVMGGEALVFPYLIATTSFLLIPLVLAVWHGFVKPRKVNLIDDSITIFVYNVLAYIVFNIARGNALEEYILPAMVSAVMVYALVAIVDIINWRRESSSSSEITLNSSE</sequence>
<evidence type="ECO:0000256" key="1">
    <source>
        <dbReference type="SAM" id="Phobius"/>
    </source>
</evidence>
<feature type="transmembrane region" description="Helical" evidence="1">
    <location>
        <begin position="116"/>
        <end position="137"/>
    </location>
</feature>
<dbReference type="Proteomes" id="UP001224926">
    <property type="component" value="Chromosome"/>
</dbReference>
<proteinExistence type="predicted"/>
<dbReference type="RefSeq" id="WP_049966528.1">
    <property type="nucleotide sequence ID" value="NZ_CP101873.1"/>
</dbReference>
<dbReference type="AlphaFoldDB" id="A0AAF0PEK7"/>
<organism evidence="2 3">
    <name type="scientific">Natrinema thermotolerans</name>
    <dbReference type="NCBI Taxonomy" id="121872"/>
    <lineage>
        <taxon>Archaea</taxon>
        <taxon>Methanobacteriati</taxon>
        <taxon>Methanobacteriota</taxon>
        <taxon>Stenosarchaea group</taxon>
        <taxon>Halobacteria</taxon>
        <taxon>Halobacteriales</taxon>
        <taxon>Natrialbaceae</taxon>
        <taxon>Natrinema</taxon>
    </lineage>
</organism>
<keyword evidence="1" id="KW-0472">Membrane</keyword>
<evidence type="ECO:0000313" key="2">
    <source>
        <dbReference type="EMBL" id="WMT07243.1"/>
    </source>
</evidence>
<dbReference type="GeneID" id="84215849"/>
<feature type="transmembrane region" description="Helical" evidence="1">
    <location>
        <begin position="92"/>
        <end position="110"/>
    </location>
</feature>
<name>A0AAF0PEK7_9EURY</name>
<keyword evidence="1" id="KW-1133">Transmembrane helix</keyword>
<dbReference type="EMBL" id="CP101873">
    <property type="protein sequence ID" value="WMT07243.1"/>
    <property type="molecule type" value="Genomic_DNA"/>
</dbReference>
<protein>
    <submittedName>
        <fullName evidence="2">Uncharacterized protein</fullName>
    </submittedName>
</protein>
<evidence type="ECO:0000313" key="3">
    <source>
        <dbReference type="Proteomes" id="UP001224926"/>
    </source>
</evidence>
<keyword evidence="3" id="KW-1185">Reference proteome</keyword>
<accession>A0AAF0PEK7</accession>
<feature type="transmembrane region" description="Helical" evidence="1">
    <location>
        <begin position="57"/>
        <end position="80"/>
    </location>
</feature>
<gene>
    <name evidence="2" type="ORF">NP511_17870</name>
</gene>
<keyword evidence="1" id="KW-0812">Transmembrane</keyword>
<reference evidence="2 3" key="1">
    <citation type="submission" date="2022-07" db="EMBL/GenBank/DDBJ databases">
        <title>Two temperate virus in Haloterrigena jeotgali A29.</title>
        <authorList>
            <person name="Deng X."/>
        </authorList>
    </citation>
    <scope>NUCLEOTIDE SEQUENCE [LARGE SCALE GENOMIC DNA]</scope>
    <source>
        <strain evidence="2 3">A29</strain>
    </source>
</reference>